<dbReference type="PROSITE" id="PS00154">
    <property type="entry name" value="ATPASE_E1_E2"/>
    <property type="match status" value="1"/>
</dbReference>
<dbReference type="SUPFAM" id="SSF81653">
    <property type="entry name" value="Calcium ATPase, transduction domain A"/>
    <property type="match status" value="1"/>
</dbReference>
<evidence type="ECO:0000256" key="5">
    <source>
        <dbReference type="ARBA" id="ARBA00022553"/>
    </source>
</evidence>
<keyword evidence="4" id="KW-0104">Cadmium</keyword>
<evidence type="ECO:0000256" key="8">
    <source>
        <dbReference type="ARBA" id="ARBA00022741"/>
    </source>
</evidence>
<dbReference type="InterPro" id="IPR036163">
    <property type="entry name" value="HMA_dom_sf"/>
</dbReference>
<name>A0A430ATV5_9ENTE</name>
<evidence type="ECO:0000259" key="17">
    <source>
        <dbReference type="PROSITE" id="PS50846"/>
    </source>
</evidence>
<keyword evidence="6 16" id="KW-0812">Transmembrane</keyword>
<dbReference type="InterPro" id="IPR023214">
    <property type="entry name" value="HAD_sf"/>
</dbReference>
<dbReference type="GO" id="GO:0046872">
    <property type="term" value="F:metal ion binding"/>
    <property type="evidence" value="ECO:0007669"/>
    <property type="project" value="UniProtKB-KW"/>
</dbReference>
<dbReference type="SUPFAM" id="SSF56784">
    <property type="entry name" value="HAD-like"/>
    <property type="match status" value="1"/>
</dbReference>
<dbReference type="Gene3D" id="2.70.150.10">
    <property type="entry name" value="Calcium-transporting ATPase, cytoplasmic transduction domain A"/>
    <property type="match status" value="1"/>
</dbReference>
<dbReference type="Gene3D" id="3.30.70.100">
    <property type="match status" value="1"/>
</dbReference>
<dbReference type="InterPro" id="IPR051014">
    <property type="entry name" value="Cation_Transport_ATPase_IB"/>
</dbReference>
<dbReference type="SFLD" id="SFLDS00003">
    <property type="entry name" value="Haloacid_Dehalogenase"/>
    <property type="match status" value="1"/>
</dbReference>
<dbReference type="Proteomes" id="UP000286773">
    <property type="component" value="Unassembled WGS sequence"/>
</dbReference>
<dbReference type="SFLD" id="SFLDF00027">
    <property type="entry name" value="p-type_atpase"/>
    <property type="match status" value="1"/>
</dbReference>
<dbReference type="InterPro" id="IPR008250">
    <property type="entry name" value="ATPase_P-typ_transduc_dom_A_sf"/>
</dbReference>
<dbReference type="Pfam" id="PF00403">
    <property type="entry name" value="HMA"/>
    <property type="match status" value="1"/>
</dbReference>
<dbReference type="InterPro" id="IPR036412">
    <property type="entry name" value="HAD-like_sf"/>
</dbReference>
<evidence type="ECO:0000256" key="9">
    <source>
        <dbReference type="ARBA" id="ARBA00022840"/>
    </source>
</evidence>
<evidence type="ECO:0000256" key="15">
    <source>
        <dbReference type="ARBA" id="ARBA00049338"/>
    </source>
</evidence>
<comment type="caution">
    <text evidence="18">The sequence shown here is derived from an EMBL/GenBank/DDBJ whole genome shotgun (WGS) entry which is preliminary data.</text>
</comment>
<dbReference type="FunFam" id="2.70.150.10:FF:000002">
    <property type="entry name" value="Copper-transporting ATPase 1, putative"/>
    <property type="match status" value="1"/>
</dbReference>
<evidence type="ECO:0000313" key="19">
    <source>
        <dbReference type="Proteomes" id="UP000286773"/>
    </source>
</evidence>
<dbReference type="RefSeq" id="WP_126813856.1">
    <property type="nucleotide sequence ID" value="NZ_NGKC01000008.1"/>
</dbReference>
<gene>
    <name evidence="18" type="ORF">CBF27_08335</name>
</gene>
<sequence>MNPKKGNETTYWVNGLSCTNCAGKFEKNVKQLPGVSDASINFGAGKLTVVGHASIEEIEQAGAFDKLTVTQERETLPQPRGLPQIIKDNKRTILAALLIAVGYLLEATAGIDGSVLFLLAILIGGASLFKEGAANLLSGTFTMETLMTIAITGAILIGSEEEGAIVVILFAISEALEKHAVNNARRSIQTLVEYAPKKALIRRHDQELLLSVQDVRIGDVMMVKPGEKIAMDGIVSRGHSSVNQAAITGESLSVEKQIDDVVYAGTINEEGYLEVIVTKLVTDTTLSKMIHLVEDAQAKRAPAQAFVDKFAAYYTPVIMIIALLTAVIPPLVTGAAWEKWIYQGLSLLVVGCPCSLVISTPVAIVSAIGNGAKNGLLIKGGIFLEKSGAATIVAFDKTGTLTEGSPAVTDIVLFDERDDLEEQLTLAAALENQSQHPLASAIIKEAQAKKLSYQHLAVDQFQAITGKGITGSVAGQTYIVGTRSLFQDADVLTSLDEERLHDLQVQGKTVIFFGPADKPAGLMAVADQVRHNAAATVQKLKQLGITETVLLTGDNPDVANAIGNQLHISQVKSQLMPEDKIKEIQKLMQAGHNVIMVGDGVNDSPALASATVGVAMGGTGTDVALESADIVLMGDNLEKLPLLISLSRKTMAVIKQNIGFSLAIKLLAVLLVIPGWLTLWLAIAADMGATLLVTLNALRLVRAQRL</sequence>
<keyword evidence="19" id="KW-1185">Reference proteome</keyword>
<organism evidence="18 19">
    <name type="scientific">Vagococcus acidifermentans</name>
    <dbReference type="NCBI Taxonomy" id="564710"/>
    <lineage>
        <taxon>Bacteria</taxon>
        <taxon>Bacillati</taxon>
        <taxon>Bacillota</taxon>
        <taxon>Bacilli</taxon>
        <taxon>Lactobacillales</taxon>
        <taxon>Enterococcaceae</taxon>
        <taxon>Vagococcus</taxon>
    </lineage>
</organism>
<dbReference type="InterPro" id="IPR017969">
    <property type="entry name" value="Heavy-metal-associated_CS"/>
</dbReference>
<accession>A0A430ATV5</accession>
<evidence type="ECO:0000256" key="7">
    <source>
        <dbReference type="ARBA" id="ARBA00022723"/>
    </source>
</evidence>
<evidence type="ECO:0000256" key="11">
    <source>
        <dbReference type="ARBA" id="ARBA00022989"/>
    </source>
</evidence>
<dbReference type="EC" id="7.2.2.21" evidence="14"/>
<feature type="transmembrane region" description="Helical" evidence="16">
    <location>
        <begin position="340"/>
        <end position="369"/>
    </location>
</feature>
<dbReference type="InterPro" id="IPR018303">
    <property type="entry name" value="ATPase_P-typ_P_site"/>
</dbReference>
<comment type="similarity">
    <text evidence="2 16">Belongs to the cation transport ATPase (P-type) (TC 3.A.3) family. Type IB subfamily.</text>
</comment>
<dbReference type="InterPro" id="IPR027256">
    <property type="entry name" value="P-typ_ATPase_IB"/>
</dbReference>
<keyword evidence="11 16" id="KW-1133">Transmembrane helix</keyword>
<dbReference type="Pfam" id="PF00702">
    <property type="entry name" value="Hydrolase"/>
    <property type="match status" value="1"/>
</dbReference>
<evidence type="ECO:0000256" key="2">
    <source>
        <dbReference type="ARBA" id="ARBA00006024"/>
    </source>
</evidence>
<dbReference type="PROSITE" id="PS50846">
    <property type="entry name" value="HMA_2"/>
    <property type="match status" value="1"/>
</dbReference>
<keyword evidence="12" id="KW-0813">Transport</keyword>
<keyword evidence="5" id="KW-0597">Phosphoprotein</keyword>
<dbReference type="GO" id="GO:0016887">
    <property type="term" value="F:ATP hydrolysis activity"/>
    <property type="evidence" value="ECO:0007669"/>
    <property type="project" value="InterPro"/>
</dbReference>
<dbReference type="InterPro" id="IPR023299">
    <property type="entry name" value="ATPase_P-typ_cyto_dom_N"/>
</dbReference>
<reference evidence="18 19" key="1">
    <citation type="submission" date="2017-05" db="EMBL/GenBank/DDBJ databases">
        <title>Vagococcus spp. assemblies.</title>
        <authorList>
            <person name="Gulvik C.A."/>
        </authorList>
    </citation>
    <scope>NUCLEOTIDE SEQUENCE [LARGE SCALE GENOMIC DNA]</scope>
    <source>
        <strain evidence="18 19">LMG 24798</strain>
    </source>
</reference>
<dbReference type="OrthoDB" id="9813266at2"/>
<dbReference type="InterPro" id="IPR023298">
    <property type="entry name" value="ATPase_P-typ_TM_dom_sf"/>
</dbReference>
<dbReference type="CDD" id="cd00371">
    <property type="entry name" value="HMA"/>
    <property type="match status" value="1"/>
</dbReference>
<evidence type="ECO:0000256" key="10">
    <source>
        <dbReference type="ARBA" id="ARBA00022967"/>
    </source>
</evidence>
<proteinExistence type="inferred from homology"/>
<dbReference type="InterPro" id="IPR001757">
    <property type="entry name" value="P_typ_ATPase"/>
</dbReference>
<dbReference type="InterPro" id="IPR044492">
    <property type="entry name" value="P_typ_ATPase_HD_dom"/>
</dbReference>
<keyword evidence="8 16" id="KW-0547">Nucleotide-binding</keyword>
<dbReference type="NCBIfam" id="TIGR01525">
    <property type="entry name" value="ATPase-IB_hvy"/>
    <property type="match status" value="1"/>
</dbReference>
<dbReference type="GO" id="GO:0005886">
    <property type="term" value="C:plasma membrane"/>
    <property type="evidence" value="ECO:0007669"/>
    <property type="project" value="UniProtKB-SubCell"/>
</dbReference>
<evidence type="ECO:0000256" key="12">
    <source>
        <dbReference type="ARBA" id="ARBA00023065"/>
    </source>
</evidence>
<comment type="subcellular location">
    <subcellularLocation>
        <location evidence="1">Cell membrane</location>
        <topology evidence="1">Multi-pass membrane protein</topology>
    </subcellularLocation>
</comment>
<dbReference type="PANTHER" id="PTHR48085">
    <property type="entry name" value="CADMIUM/ZINC-TRANSPORTING ATPASE HMA2-RELATED"/>
    <property type="match status" value="1"/>
</dbReference>
<feature type="transmembrane region" description="Helical" evidence="16">
    <location>
        <begin position="93"/>
        <end position="126"/>
    </location>
</feature>
<evidence type="ECO:0000256" key="1">
    <source>
        <dbReference type="ARBA" id="ARBA00004651"/>
    </source>
</evidence>
<dbReference type="EMBL" id="NGKC01000008">
    <property type="protein sequence ID" value="RSU11492.1"/>
    <property type="molecule type" value="Genomic_DNA"/>
</dbReference>
<keyword evidence="12" id="KW-0406">Ion transport</keyword>
<feature type="transmembrane region" description="Helical" evidence="16">
    <location>
        <begin position="310"/>
        <end position="328"/>
    </location>
</feature>
<dbReference type="Pfam" id="PF00122">
    <property type="entry name" value="E1-E2_ATPase"/>
    <property type="match status" value="1"/>
</dbReference>
<evidence type="ECO:0000313" key="18">
    <source>
        <dbReference type="EMBL" id="RSU11492.1"/>
    </source>
</evidence>
<dbReference type="SUPFAM" id="SSF81665">
    <property type="entry name" value="Calcium ATPase, transmembrane domain M"/>
    <property type="match status" value="1"/>
</dbReference>
<protein>
    <recommendedName>
        <fullName evidence="14">Cd(2+)-exporting ATPase</fullName>
        <ecNumber evidence="14">7.2.2.21</ecNumber>
    </recommendedName>
</protein>
<dbReference type="Gene3D" id="3.40.50.1000">
    <property type="entry name" value="HAD superfamily/HAD-like"/>
    <property type="match status" value="1"/>
</dbReference>
<dbReference type="GO" id="GO:0008551">
    <property type="term" value="F:P-type cadmium transporter activity"/>
    <property type="evidence" value="ECO:0007669"/>
    <property type="project" value="UniProtKB-EC"/>
</dbReference>
<dbReference type="PANTHER" id="PTHR48085:SF5">
    <property type="entry name" value="CADMIUM_ZINC-TRANSPORTING ATPASE HMA4-RELATED"/>
    <property type="match status" value="1"/>
</dbReference>
<keyword evidence="3 16" id="KW-1003">Cell membrane</keyword>
<feature type="transmembrane region" description="Helical" evidence="16">
    <location>
        <begin position="146"/>
        <end position="172"/>
    </location>
</feature>
<dbReference type="NCBIfam" id="TIGR01494">
    <property type="entry name" value="ATPase_P-type"/>
    <property type="match status" value="1"/>
</dbReference>
<evidence type="ECO:0000256" key="16">
    <source>
        <dbReference type="RuleBase" id="RU362081"/>
    </source>
</evidence>
<dbReference type="InterPro" id="IPR006121">
    <property type="entry name" value="HMA_dom"/>
</dbReference>
<dbReference type="Gene3D" id="3.40.1110.10">
    <property type="entry name" value="Calcium-transporting ATPase, cytoplasmic domain N"/>
    <property type="match status" value="1"/>
</dbReference>
<comment type="catalytic activity">
    <reaction evidence="15">
        <text>Cd(2+)(in) + ATP + H2O = Cd(2+)(out) + ADP + phosphate + H(+)</text>
        <dbReference type="Rhea" id="RHEA:12132"/>
        <dbReference type="ChEBI" id="CHEBI:15377"/>
        <dbReference type="ChEBI" id="CHEBI:15378"/>
        <dbReference type="ChEBI" id="CHEBI:30616"/>
        <dbReference type="ChEBI" id="CHEBI:43474"/>
        <dbReference type="ChEBI" id="CHEBI:48775"/>
        <dbReference type="ChEBI" id="CHEBI:456216"/>
        <dbReference type="EC" id="7.2.2.21"/>
    </reaction>
</comment>
<dbReference type="InterPro" id="IPR059000">
    <property type="entry name" value="ATPase_P-type_domA"/>
</dbReference>
<dbReference type="PROSITE" id="PS01047">
    <property type="entry name" value="HMA_1"/>
    <property type="match status" value="1"/>
</dbReference>
<dbReference type="SUPFAM" id="SSF55008">
    <property type="entry name" value="HMA, heavy metal-associated domain"/>
    <property type="match status" value="1"/>
</dbReference>
<keyword evidence="9 16" id="KW-0067">ATP-binding</keyword>
<evidence type="ECO:0000256" key="6">
    <source>
        <dbReference type="ARBA" id="ARBA00022692"/>
    </source>
</evidence>
<keyword evidence="13 16" id="KW-0472">Membrane</keyword>
<keyword evidence="10" id="KW-1278">Translocase</keyword>
<evidence type="ECO:0000256" key="13">
    <source>
        <dbReference type="ARBA" id="ARBA00023136"/>
    </source>
</evidence>
<dbReference type="AlphaFoldDB" id="A0A430ATV5"/>
<feature type="transmembrane region" description="Helical" evidence="16">
    <location>
        <begin position="658"/>
        <end position="677"/>
    </location>
</feature>
<feature type="domain" description="HMA" evidence="17">
    <location>
        <begin position="7"/>
        <end position="70"/>
    </location>
</feature>
<dbReference type="GO" id="GO:0005524">
    <property type="term" value="F:ATP binding"/>
    <property type="evidence" value="ECO:0007669"/>
    <property type="project" value="UniProtKB-UniRule"/>
</dbReference>
<evidence type="ECO:0000256" key="14">
    <source>
        <dbReference type="ARBA" id="ARBA00039103"/>
    </source>
</evidence>
<dbReference type="PRINTS" id="PR00119">
    <property type="entry name" value="CATATPASE"/>
</dbReference>
<dbReference type="SFLD" id="SFLDG00002">
    <property type="entry name" value="C1.7:_P-type_atpase_like"/>
    <property type="match status" value="1"/>
</dbReference>
<keyword evidence="7 16" id="KW-0479">Metal-binding</keyword>
<evidence type="ECO:0000256" key="3">
    <source>
        <dbReference type="ARBA" id="ARBA00022475"/>
    </source>
</evidence>
<dbReference type="PRINTS" id="PR00941">
    <property type="entry name" value="CDATPASE"/>
</dbReference>
<evidence type="ECO:0000256" key="4">
    <source>
        <dbReference type="ARBA" id="ARBA00022539"/>
    </source>
</evidence>